<sequence>MLLWPPLTGTQLSPVAPRSWVLPSGRTPGNRHDRRAKPGEGLRFCMCLHTRSNRPERRAALVAQELARYKVDIAALSQTRFSEQGQLEEVGADYIFFWSGRSKAEQRDACVAFAIRNDIVGHLPGLPQGINDRLMSLRLPLRRDKFATIISAYVLHALLATVPKADKLIVLGDFNARVGTDHAAWQGILGPHGIGSCNDNGLLLLRTCAEHRLLLTNTFFRLPTREKATWMQPRSRRWQLLDYVLVRSEMSSSPPPLRSPDAHAVNTRNGLTTMTPTSATYSRRRMDYTKAYMDLRTDVTKAAFFRCRRLVQKRLREMQDAWMIRKAEEIQGYVDRNEMKNFFKAIKAIYGPCIKGSAPLLSSDGTTLLTEKSQILKRWAEHFRSVLNCSSAISDAAIDRLPQVDTKNDLDPPPSLPETIRAVQQISSVKAPGSDAIPPEVCKHGGPRLMAELTTLFQEMWRQYKFLRLSNTQPPSISTSGRGTGNSVIITEASRCSTLPGRYLPVDLKKAFNMVNCGGLWKVTKKFGCLEWFMHMVCQLHDGVVVRVTDNGTVSEAFEVTNGVKQGFVLAPTLFSRMFSAMLMDAYRDEQPGISIAYRTDGHLLNSWCMQAQMRVSNGRVHDLAFADDCALNTVTEEDMQRSMDLFATGCANFGLTISTAKTVVMP</sequence>
<dbReference type="OrthoDB" id="6309524at2759"/>
<dbReference type="Pfam" id="PF00078">
    <property type="entry name" value="RVT_1"/>
    <property type="match status" value="1"/>
</dbReference>
<dbReference type="InterPro" id="IPR000477">
    <property type="entry name" value="RT_dom"/>
</dbReference>
<feature type="compositionally biased region" description="Polar residues" evidence="1">
    <location>
        <begin position="266"/>
        <end position="275"/>
    </location>
</feature>
<dbReference type="SUPFAM" id="SSF56219">
    <property type="entry name" value="DNase I-like"/>
    <property type="match status" value="1"/>
</dbReference>
<dbReference type="InterPro" id="IPR043502">
    <property type="entry name" value="DNA/RNA_pol_sf"/>
</dbReference>
<name>A0A183S794_SCHSO</name>
<gene>
    <name evidence="4" type="ORF">SSLN_LOCUS92</name>
</gene>
<dbReference type="AlphaFoldDB" id="A0A183S794"/>
<feature type="domain" description="Reverse transcriptase" evidence="2">
    <location>
        <begin position="503"/>
        <end position="666"/>
    </location>
</feature>
<dbReference type="GO" id="GO:0003824">
    <property type="term" value="F:catalytic activity"/>
    <property type="evidence" value="ECO:0007669"/>
    <property type="project" value="InterPro"/>
</dbReference>
<feature type="region of interest" description="Disordered" evidence="1">
    <location>
        <begin position="252"/>
        <end position="275"/>
    </location>
</feature>
<dbReference type="Proteomes" id="UP000275846">
    <property type="component" value="Unassembled WGS sequence"/>
</dbReference>
<evidence type="ECO:0000313" key="6">
    <source>
        <dbReference type="WBParaSite" id="SSLN_0000009401-mRNA-1"/>
    </source>
</evidence>
<dbReference type="Pfam" id="PF03372">
    <property type="entry name" value="Exo_endo_phos"/>
    <property type="match status" value="1"/>
</dbReference>
<feature type="domain" description="Endonuclease/exonuclease/phosphatase" evidence="3">
    <location>
        <begin position="51"/>
        <end position="249"/>
    </location>
</feature>
<keyword evidence="5" id="KW-1185">Reference proteome</keyword>
<organism evidence="6">
    <name type="scientific">Schistocephalus solidus</name>
    <name type="common">Tapeworm</name>
    <dbReference type="NCBI Taxonomy" id="70667"/>
    <lineage>
        <taxon>Eukaryota</taxon>
        <taxon>Metazoa</taxon>
        <taxon>Spiralia</taxon>
        <taxon>Lophotrochozoa</taxon>
        <taxon>Platyhelminthes</taxon>
        <taxon>Cestoda</taxon>
        <taxon>Eucestoda</taxon>
        <taxon>Diphyllobothriidea</taxon>
        <taxon>Diphyllobothriidae</taxon>
        <taxon>Schistocephalus</taxon>
    </lineage>
</organism>
<dbReference type="EMBL" id="UYSU01000043">
    <property type="protein sequence ID" value="VDL81426.1"/>
    <property type="molecule type" value="Genomic_DNA"/>
</dbReference>
<dbReference type="InterPro" id="IPR036691">
    <property type="entry name" value="Endo/exonu/phosph_ase_sf"/>
</dbReference>
<dbReference type="PANTHER" id="PTHR47027">
    <property type="entry name" value="REVERSE TRANSCRIPTASE DOMAIN-CONTAINING PROTEIN"/>
    <property type="match status" value="1"/>
</dbReference>
<dbReference type="Gene3D" id="3.60.10.10">
    <property type="entry name" value="Endonuclease/exonuclease/phosphatase"/>
    <property type="match status" value="1"/>
</dbReference>
<dbReference type="InterPro" id="IPR005135">
    <property type="entry name" value="Endo/exonuclease/phosphatase"/>
</dbReference>
<dbReference type="STRING" id="70667.A0A183S794"/>
<evidence type="ECO:0000313" key="4">
    <source>
        <dbReference type="EMBL" id="VDL81426.1"/>
    </source>
</evidence>
<evidence type="ECO:0000313" key="5">
    <source>
        <dbReference type="Proteomes" id="UP000275846"/>
    </source>
</evidence>
<evidence type="ECO:0000259" key="2">
    <source>
        <dbReference type="Pfam" id="PF00078"/>
    </source>
</evidence>
<evidence type="ECO:0000256" key="1">
    <source>
        <dbReference type="SAM" id="MobiDB-lite"/>
    </source>
</evidence>
<dbReference type="PANTHER" id="PTHR47027:SF26">
    <property type="entry name" value="REVERSE TRANSCRIPTASE DOMAIN-CONTAINING PROTEIN"/>
    <property type="match status" value="1"/>
</dbReference>
<reference evidence="6" key="1">
    <citation type="submission" date="2016-06" db="UniProtKB">
        <authorList>
            <consortium name="WormBaseParasite"/>
        </authorList>
    </citation>
    <scope>IDENTIFICATION</scope>
</reference>
<proteinExistence type="predicted"/>
<accession>A0A183S794</accession>
<protein>
    <submittedName>
        <fullName evidence="6">Reverse transcriptase domain-containing protein</fullName>
    </submittedName>
</protein>
<dbReference type="SUPFAM" id="SSF56672">
    <property type="entry name" value="DNA/RNA polymerases"/>
    <property type="match status" value="1"/>
</dbReference>
<reference evidence="4 5" key="2">
    <citation type="submission" date="2018-11" db="EMBL/GenBank/DDBJ databases">
        <authorList>
            <consortium name="Pathogen Informatics"/>
        </authorList>
    </citation>
    <scope>NUCLEOTIDE SEQUENCE [LARGE SCALE GENOMIC DNA]</scope>
    <source>
        <strain evidence="4 5">NST_G2</strain>
    </source>
</reference>
<dbReference type="WBParaSite" id="SSLN_0000009401-mRNA-1">
    <property type="protein sequence ID" value="SSLN_0000009401-mRNA-1"/>
    <property type="gene ID" value="SSLN_0000009401"/>
</dbReference>
<evidence type="ECO:0000259" key="3">
    <source>
        <dbReference type="Pfam" id="PF03372"/>
    </source>
</evidence>